<gene>
    <name evidence="3" type="ORF">ACFPEL_01055</name>
</gene>
<dbReference type="PANTHER" id="PTHR10587">
    <property type="entry name" value="GLYCOSYL TRANSFERASE-RELATED"/>
    <property type="match status" value="1"/>
</dbReference>
<evidence type="ECO:0000313" key="4">
    <source>
        <dbReference type="Proteomes" id="UP001595909"/>
    </source>
</evidence>
<dbReference type="InterPro" id="IPR011330">
    <property type="entry name" value="Glyco_hydro/deAcase_b/a-brl"/>
</dbReference>
<name>A0ABV9RFQ3_9PSEU</name>
<dbReference type="Proteomes" id="UP001595909">
    <property type="component" value="Unassembled WGS sequence"/>
</dbReference>
<feature type="domain" description="NodB homology" evidence="2">
    <location>
        <begin position="110"/>
        <end position="293"/>
    </location>
</feature>
<evidence type="ECO:0000313" key="3">
    <source>
        <dbReference type="EMBL" id="MFC4830982.1"/>
    </source>
</evidence>
<dbReference type="GO" id="GO:0016787">
    <property type="term" value="F:hydrolase activity"/>
    <property type="evidence" value="ECO:0007669"/>
    <property type="project" value="UniProtKB-KW"/>
</dbReference>
<reference evidence="4" key="1">
    <citation type="journal article" date="2019" name="Int. J. Syst. Evol. Microbiol.">
        <title>The Global Catalogue of Microorganisms (GCM) 10K type strain sequencing project: providing services to taxonomists for standard genome sequencing and annotation.</title>
        <authorList>
            <consortium name="The Broad Institute Genomics Platform"/>
            <consortium name="The Broad Institute Genome Sequencing Center for Infectious Disease"/>
            <person name="Wu L."/>
            <person name="Ma J."/>
        </authorList>
    </citation>
    <scope>NUCLEOTIDE SEQUENCE [LARGE SCALE GENOMIC DNA]</scope>
    <source>
        <strain evidence="4">CCUG 50347</strain>
    </source>
</reference>
<comment type="caution">
    <text evidence="3">The sequence shown here is derived from an EMBL/GenBank/DDBJ whole genome shotgun (WGS) entry which is preliminary data.</text>
</comment>
<dbReference type="Pfam" id="PF01522">
    <property type="entry name" value="Polysacc_deac_1"/>
    <property type="match status" value="1"/>
</dbReference>
<organism evidence="3 4">
    <name type="scientific">Actinomycetospora chibensis</name>
    <dbReference type="NCBI Taxonomy" id="663606"/>
    <lineage>
        <taxon>Bacteria</taxon>
        <taxon>Bacillati</taxon>
        <taxon>Actinomycetota</taxon>
        <taxon>Actinomycetes</taxon>
        <taxon>Pseudonocardiales</taxon>
        <taxon>Pseudonocardiaceae</taxon>
        <taxon>Actinomycetospora</taxon>
    </lineage>
</organism>
<keyword evidence="4" id="KW-1185">Reference proteome</keyword>
<dbReference type="InterPro" id="IPR002509">
    <property type="entry name" value="NODB_dom"/>
</dbReference>
<evidence type="ECO:0000256" key="1">
    <source>
        <dbReference type="SAM" id="Phobius"/>
    </source>
</evidence>
<dbReference type="SUPFAM" id="SSF88713">
    <property type="entry name" value="Glycoside hydrolase/deacetylase"/>
    <property type="match status" value="1"/>
</dbReference>
<keyword evidence="1" id="KW-1133">Transmembrane helix</keyword>
<evidence type="ECO:0000259" key="2">
    <source>
        <dbReference type="PROSITE" id="PS51677"/>
    </source>
</evidence>
<protein>
    <submittedName>
        <fullName evidence="3">Polysaccharide deacetylase family protein</fullName>
        <ecNumber evidence="3">3.-.-.-</ecNumber>
    </submittedName>
</protein>
<dbReference type="Gene3D" id="3.20.20.370">
    <property type="entry name" value="Glycoside hydrolase/deacetylase"/>
    <property type="match status" value="1"/>
</dbReference>
<keyword evidence="1" id="KW-0472">Membrane</keyword>
<dbReference type="EMBL" id="JBHSIM010000002">
    <property type="protein sequence ID" value="MFC4830982.1"/>
    <property type="molecule type" value="Genomic_DNA"/>
</dbReference>
<accession>A0ABV9RFQ3</accession>
<sequence length="296" mass="31432">MGRMVLMLTERQRVILRQIVSPPYIYRWAGLLTTVGLVVGVTVVVLADVGRPTVLATGAAPAAVAPSEGGPAMRPARAAEDAPARGMPGFARPAITSSLLTVTDTGTDRPAVALTFDDGPTPEYTPQVLDLLAQYGAKATFCTIGNQAVAYPDLMRRIIAEGHRLCDHTMTHDATVGFNAHDLMTSQLSTSKTTIAGVIDPPATIDYFRAPEGAWTPALDQVAAETGMRPLGWSVDTLDWTQPGTAAIVASVQQGVHPGAVVLFHDGGGPREQTIDAVRQLLPWLQEQGYQFVLPS</sequence>
<keyword evidence="3" id="KW-0378">Hydrolase</keyword>
<keyword evidence="1" id="KW-0812">Transmembrane</keyword>
<dbReference type="InterPro" id="IPR050248">
    <property type="entry name" value="Polysacc_deacetylase_ArnD"/>
</dbReference>
<dbReference type="PANTHER" id="PTHR10587:SF137">
    <property type="entry name" value="4-DEOXY-4-FORMAMIDO-L-ARABINOSE-PHOSPHOUNDECAPRENOL DEFORMYLASE ARND-RELATED"/>
    <property type="match status" value="1"/>
</dbReference>
<dbReference type="PROSITE" id="PS51677">
    <property type="entry name" value="NODB"/>
    <property type="match status" value="1"/>
</dbReference>
<dbReference type="RefSeq" id="WP_274190267.1">
    <property type="nucleotide sequence ID" value="NZ_BAABHN010000002.1"/>
</dbReference>
<dbReference type="CDD" id="cd10917">
    <property type="entry name" value="CE4_NodB_like_6s_7s"/>
    <property type="match status" value="1"/>
</dbReference>
<dbReference type="EC" id="3.-.-.-" evidence="3"/>
<proteinExistence type="predicted"/>
<feature type="transmembrane region" description="Helical" evidence="1">
    <location>
        <begin position="25"/>
        <end position="47"/>
    </location>
</feature>